<evidence type="ECO:0000313" key="5">
    <source>
        <dbReference type="EMBL" id="QIK75231.1"/>
    </source>
</evidence>
<keyword evidence="5" id="KW-0032">Aminotransferase</keyword>
<gene>
    <name evidence="5" type="ORF">G7071_07120</name>
</gene>
<dbReference type="InterPro" id="IPR015424">
    <property type="entry name" value="PyrdxlP-dep_Trfase"/>
</dbReference>
<dbReference type="InterPro" id="IPR015421">
    <property type="entry name" value="PyrdxlP-dep_Trfase_major"/>
</dbReference>
<keyword evidence="3 4" id="KW-0663">Pyridoxal phosphate</keyword>
<dbReference type="Proteomes" id="UP000502035">
    <property type="component" value="Chromosome"/>
</dbReference>
<evidence type="ECO:0000313" key="6">
    <source>
        <dbReference type="Proteomes" id="UP000502035"/>
    </source>
</evidence>
<comment type="cofactor">
    <cofactor evidence="1">
        <name>pyridoxal 5'-phosphate</name>
        <dbReference type="ChEBI" id="CHEBI:597326"/>
    </cofactor>
</comment>
<dbReference type="GO" id="GO:0008483">
    <property type="term" value="F:transaminase activity"/>
    <property type="evidence" value="ECO:0007669"/>
    <property type="project" value="UniProtKB-KW"/>
</dbReference>
<accession>A0A6G7YF12</accession>
<dbReference type="Pfam" id="PF01041">
    <property type="entry name" value="DegT_DnrJ_EryC1"/>
    <property type="match status" value="1"/>
</dbReference>
<dbReference type="GO" id="GO:0030170">
    <property type="term" value="F:pyridoxal phosphate binding"/>
    <property type="evidence" value="ECO:0007669"/>
    <property type="project" value="TreeGrafter"/>
</dbReference>
<evidence type="ECO:0000256" key="2">
    <source>
        <dbReference type="PIRSR" id="PIRSR000390-1"/>
    </source>
</evidence>
<dbReference type="PANTHER" id="PTHR30244:SF34">
    <property type="entry name" value="DTDP-4-AMINO-4,6-DIDEOXYGALACTOSE TRANSAMINASE"/>
    <property type="match status" value="1"/>
</dbReference>
<evidence type="ECO:0000256" key="3">
    <source>
        <dbReference type="PIRSR" id="PIRSR000390-2"/>
    </source>
</evidence>
<reference evidence="5 6" key="1">
    <citation type="submission" date="2020-03" db="EMBL/GenBank/DDBJ databases">
        <title>Nocardioides sp. nov., isolated from fish.</title>
        <authorList>
            <person name="Hyun D.-W."/>
            <person name="Bae J.-W."/>
        </authorList>
    </citation>
    <scope>NUCLEOTIDE SEQUENCE [LARGE SCALE GENOMIC DNA]</scope>
    <source>
        <strain evidence="5 6">HDW12A</strain>
    </source>
</reference>
<name>A0A6G7YF12_9ACTN</name>
<sequence>MTTCPTSASSACTRSGCGSSPSPNLVSAWCRADVSFDILLSPPDVGELEQEYVLASMRSGWVAPAGPDLNAFEVEMAERLGVAHAVGLSSGTAALHLALISWGVGPGDVVPVSTFTFAATVNAIRYVGAEPFYIDADPESGNMSPDLLARGLDQLRAEGSRVSAVIPVDLFGKCVDYDAIASLTTGAGARLLADSAESLGATYRGRAAGSFGAASVLSFNGNKIMTTSGGGMLLTDDERLASHVRKLSTQAREPVPHYEHTEVGYNYRLSNILAALGRAQLVRLDDMLKRRRNWRDRYHALFADQPGVRVLGGQDDTGDNCWLTPIVVDPDQSAWTTQDLGGAMTAARIETRPVWKPMHLQPVSKGWRGIIDGSSERVFDNGLTLPAGSVLTEEQFGRVEDVIRGVIGT</sequence>
<keyword evidence="6" id="KW-1185">Reference proteome</keyword>
<dbReference type="InterPro" id="IPR000653">
    <property type="entry name" value="DegT/StrS_aminotransferase"/>
</dbReference>
<evidence type="ECO:0000256" key="1">
    <source>
        <dbReference type="ARBA" id="ARBA00001933"/>
    </source>
</evidence>
<evidence type="ECO:0000256" key="4">
    <source>
        <dbReference type="RuleBase" id="RU004508"/>
    </source>
</evidence>
<protein>
    <submittedName>
        <fullName evidence="5">Aminotransferase class I/II-fold pyridoxal phosphate-dependent enzyme</fullName>
    </submittedName>
</protein>
<dbReference type="AlphaFoldDB" id="A0A6G7YF12"/>
<dbReference type="CDD" id="cd00616">
    <property type="entry name" value="AHBA_syn"/>
    <property type="match status" value="1"/>
</dbReference>
<organism evidence="5 6">
    <name type="scientific">Nocardioides piscis</name>
    <dbReference type="NCBI Taxonomy" id="2714938"/>
    <lineage>
        <taxon>Bacteria</taxon>
        <taxon>Bacillati</taxon>
        <taxon>Actinomycetota</taxon>
        <taxon>Actinomycetes</taxon>
        <taxon>Propionibacteriales</taxon>
        <taxon>Nocardioidaceae</taxon>
        <taxon>Nocardioides</taxon>
    </lineage>
</organism>
<keyword evidence="5" id="KW-0808">Transferase</keyword>
<feature type="active site" description="Proton acceptor" evidence="2">
    <location>
        <position position="223"/>
    </location>
</feature>
<dbReference type="EMBL" id="CP049866">
    <property type="protein sequence ID" value="QIK75231.1"/>
    <property type="molecule type" value="Genomic_DNA"/>
</dbReference>
<dbReference type="Gene3D" id="3.40.640.10">
    <property type="entry name" value="Type I PLP-dependent aspartate aminotransferase-like (Major domain)"/>
    <property type="match status" value="1"/>
</dbReference>
<comment type="similarity">
    <text evidence="4">Belongs to the DegT/DnrJ/EryC1 family.</text>
</comment>
<dbReference type="Gene3D" id="3.90.1150.10">
    <property type="entry name" value="Aspartate Aminotransferase, domain 1"/>
    <property type="match status" value="1"/>
</dbReference>
<dbReference type="GO" id="GO:0000271">
    <property type="term" value="P:polysaccharide biosynthetic process"/>
    <property type="evidence" value="ECO:0007669"/>
    <property type="project" value="TreeGrafter"/>
</dbReference>
<feature type="modified residue" description="N6-(pyridoxal phosphate)lysine" evidence="3">
    <location>
        <position position="223"/>
    </location>
</feature>
<dbReference type="InterPro" id="IPR015422">
    <property type="entry name" value="PyrdxlP-dep_Trfase_small"/>
</dbReference>
<dbReference type="PANTHER" id="PTHR30244">
    <property type="entry name" value="TRANSAMINASE"/>
    <property type="match status" value="1"/>
</dbReference>
<dbReference type="SUPFAM" id="SSF53383">
    <property type="entry name" value="PLP-dependent transferases"/>
    <property type="match status" value="1"/>
</dbReference>
<dbReference type="PIRSF" id="PIRSF000390">
    <property type="entry name" value="PLP_StrS"/>
    <property type="match status" value="1"/>
</dbReference>
<dbReference type="KEGG" id="npi:G7071_07120"/>
<proteinExistence type="inferred from homology"/>